<evidence type="ECO:0000313" key="2">
    <source>
        <dbReference type="Proteomes" id="UP000199153"/>
    </source>
</evidence>
<protein>
    <recommendedName>
        <fullName evidence="3">UDP-glycosyltransferase</fullName>
    </recommendedName>
</protein>
<evidence type="ECO:0000313" key="1">
    <source>
        <dbReference type="EMBL" id="SFN32944.1"/>
    </source>
</evidence>
<reference evidence="1 2" key="1">
    <citation type="submission" date="2016-10" db="EMBL/GenBank/DDBJ databases">
        <authorList>
            <person name="de Groot N.N."/>
        </authorList>
    </citation>
    <scope>NUCLEOTIDE SEQUENCE [LARGE SCALE GENOMIC DNA]</scope>
    <source>
        <strain evidence="1 2">DSM 17794</strain>
    </source>
</reference>
<dbReference type="Gene3D" id="3.40.50.12580">
    <property type="match status" value="1"/>
</dbReference>
<sequence>MIPQKKIFILLPDGVGLRNFAFTSFVEIGEQMGWEVVFWNHTPFDLAGMGFKELKLTGKPRPQTDLLKRAKIEVELNHFTQKFNDPVYQTYKFPATNKGFKARIKNTIVRFLTKTHKGPIGLQKLRNKLKVSERKGELYKECVEVLKNKKPDFIFCTNQRPVNAISPLTAAQDLGIPTASFIFSWDNLPKATMVAEADHYFVWSEFMKQELLNYYPHIKPGQVLITGSPQFEPHFDLSLRKSREEFFKEHGLKLSKKYICFSGDDITTSPDDPQYLEDVAETITQLNSGEHKLGIIFRRCPVDLSNRYDKVLEKHKDIIVPLAPLWEKAGETWNTILPTKEDLKLQINTILHCEAVVNLASSMVFDFAVLGKPCLYSNYEVTDKTQADWSPQKVYNFVHFRSMPTGEEIYWLNSKDEIQPKLEKTLKNPNDKAQKALEWFEKINQTPAEKASERIWVQLEQIMELKTDN</sequence>
<keyword evidence="2" id="KW-1185">Reference proteome</keyword>
<dbReference type="RefSeq" id="WP_317040937.1">
    <property type="nucleotide sequence ID" value="NZ_FOVL01000002.1"/>
</dbReference>
<proteinExistence type="predicted"/>
<accession>A0A1I4Y4D5</accession>
<gene>
    <name evidence="1" type="ORF">SAMN05660413_00512</name>
</gene>
<name>A0A1I4Y4D5_9FLAO</name>
<dbReference type="Proteomes" id="UP000199153">
    <property type="component" value="Unassembled WGS sequence"/>
</dbReference>
<dbReference type="SUPFAM" id="SSF53756">
    <property type="entry name" value="UDP-Glycosyltransferase/glycogen phosphorylase"/>
    <property type="match status" value="1"/>
</dbReference>
<dbReference type="AlphaFoldDB" id="A0A1I4Y4D5"/>
<evidence type="ECO:0008006" key="3">
    <source>
        <dbReference type="Google" id="ProtNLM"/>
    </source>
</evidence>
<dbReference type="EMBL" id="FOVL01000002">
    <property type="protein sequence ID" value="SFN32944.1"/>
    <property type="molecule type" value="Genomic_DNA"/>
</dbReference>
<organism evidence="1 2">
    <name type="scientific">Salegentibacter flavus</name>
    <dbReference type="NCBI Taxonomy" id="287099"/>
    <lineage>
        <taxon>Bacteria</taxon>
        <taxon>Pseudomonadati</taxon>
        <taxon>Bacteroidota</taxon>
        <taxon>Flavobacteriia</taxon>
        <taxon>Flavobacteriales</taxon>
        <taxon>Flavobacteriaceae</taxon>
        <taxon>Salegentibacter</taxon>
    </lineage>
</organism>
<dbReference type="STRING" id="287099.SAMN05660413_00512"/>
<dbReference type="InterPro" id="IPR043148">
    <property type="entry name" value="TagF_C"/>
</dbReference>